<dbReference type="SUPFAM" id="SSF51658">
    <property type="entry name" value="Xylose isomerase-like"/>
    <property type="match status" value="1"/>
</dbReference>
<keyword evidence="2" id="KW-0413">Isomerase</keyword>
<name>A0ABV9LSP8_9ALTE</name>
<gene>
    <name evidence="2" type="ORF">ACFO4O_03415</name>
</gene>
<protein>
    <submittedName>
        <fullName evidence="2">Sugar phosphate isomerase/epimerase family protein</fullName>
    </submittedName>
</protein>
<comment type="caution">
    <text evidence="2">The sequence shown here is derived from an EMBL/GenBank/DDBJ whole genome shotgun (WGS) entry which is preliminary data.</text>
</comment>
<dbReference type="PANTHER" id="PTHR12110:SF53">
    <property type="entry name" value="BLR5974 PROTEIN"/>
    <property type="match status" value="1"/>
</dbReference>
<dbReference type="Proteomes" id="UP001595897">
    <property type="component" value="Unassembled WGS sequence"/>
</dbReference>
<feature type="domain" description="Xylose isomerase-like TIM barrel" evidence="1">
    <location>
        <begin position="118"/>
        <end position="338"/>
    </location>
</feature>
<dbReference type="EMBL" id="JBHSGU010000002">
    <property type="protein sequence ID" value="MFC4699204.1"/>
    <property type="molecule type" value="Genomic_DNA"/>
</dbReference>
<dbReference type="PROSITE" id="PS51257">
    <property type="entry name" value="PROKAR_LIPOPROTEIN"/>
    <property type="match status" value="1"/>
</dbReference>
<dbReference type="InterPro" id="IPR006311">
    <property type="entry name" value="TAT_signal"/>
</dbReference>
<keyword evidence="3" id="KW-1185">Reference proteome</keyword>
<organism evidence="2 3">
    <name type="scientific">Glaciecola siphonariae</name>
    <dbReference type="NCBI Taxonomy" id="521012"/>
    <lineage>
        <taxon>Bacteria</taxon>
        <taxon>Pseudomonadati</taxon>
        <taxon>Pseudomonadota</taxon>
        <taxon>Gammaproteobacteria</taxon>
        <taxon>Alteromonadales</taxon>
        <taxon>Alteromonadaceae</taxon>
        <taxon>Glaciecola</taxon>
    </lineage>
</organism>
<dbReference type="PANTHER" id="PTHR12110">
    <property type="entry name" value="HYDROXYPYRUVATE ISOMERASE"/>
    <property type="match status" value="1"/>
</dbReference>
<evidence type="ECO:0000313" key="3">
    <source>
        <dbReference type="Proteomes" id="UP001595897"/>
    </source>
</evidence>
<dbReference type="InterPro" id="IPR050312">
    <property type="entry name" value="IolE/XylAMocC-like"/>
</dbReference>
<evidence type="ECO:0000259" key="1">
    <source>
        <dbReference type="Pfam" id="PF01261"/>
    </source>
</evidence>
<dbReference type="InterPro" id="IPR036237">
    <property type="entry name" value="Xyl_isomerase-like_sf"/>
</dbReference>
<dbReference type="RefSeq" id="WP_382405959.1">
    <property type="nucleotide sequence ID" value="NZ_JBHSGU010000002.1"/>
</dbReference>
<dbReference type="Pfam" id="PF01261">
    <property type="entry name" value="AP_endonuc_2"/>
    <property type="match status" value="1"/>
</dbReference>
<dbReference type="Gene3D" id="3.20.20.150">
    <property type="entry name" value="Divalent-metal-dependent TIM barrel enzymes"/>
    <property type="match status" value="1"/>
</dbReference>
<reference evidence="3" key="1">
    <citation type="journal article" date="2019" name="Int. J. Syst. Evol. Microbiol.">
        <title>The Global Catalogue of Microorganisms (GCM) 10K type strain sequencing project: providing services to taxonomists for standard genome sequencing and annotation.</title>
        <authorList>
            <consortium name="The Broad Institute Genomics Platform"/>
            <consortium name="The Broad Institute Genome Sequencing Center for Infectious Disease"/>
            <person name="Wu L."/>
            <person name="Ma J."/>
        </authorList>
    </citation>
    <scope>NUCLEOTIDE SEQUENCE [LARGE SCALE GENOMIC DNA]</scope>
    <source>
        <strain evidence="3">KACC 12507</strain>
    </source>
</reference>
<sequence>MSAPKGFTRRQFNSALLYGSAALALSGCSDNTSAGLDTTADTASATYPPLKLSLAQWALQTAQFGSTFNDNYEQWQMWLKTDPAKVLQGELSPMLFPEYVQQTFAIDAVDFVNTFYFDQVSNDAYWAELRQRCSDNNIVANNIMLDQEGYLGHNNAAERLQAVENHKKWIDIAAKLNCASVRVNAHGIGDWNSQLESALESCTALADYAKANNIVLLVENHGGLSSNADWLVALMEQANHPALQVFLDYDNFKWSETEIWQTEQVYDRYEGVEKLMPYTHSVSVKTYEFDEAGNETTIDVPRMLEIAKRNNFAGYHSVEFEGHKGDPVTGIKQTRDLLLRAY</sequence>
<proteinExistence type="predicted"/>
<dbReference type="InterPro" id="IPR013022">
    <property type="entry name" value="Xyl_isomerase-like_TIM-brl"/>
</dbReference>
<evidence type="ECO:0000313" key="2">
    <source>
        <dbReference type="EMBL" id="MFC4699204.1"/>
    </source>
</evidence>
<accession>A0ABV9LSP8</accession>
<dbReference type="PROSITE" id="PS51318">
    <property type="entry name" value="TAT"/>
    <property type="match status" value="1"/>
</dbReference>
<dbReference type="GO" id="GO:0016853">
    <property type="term" value="F:isomerase activity"/>
    <property type="evidence" value="ECO:0007669"/>
    <property type="project" value="UniProtKB-KW"/>
</dbReference>